<evidence type="ECO:0000313" key="5">
    <source>
        <dbReference type="EMBL" id="WRQ88939.1"/>
    </source>
</evidence>
<dbReference type="InterPro" id="IPR029442">
    <property type="entry name" value="GyrI-like"/>
</dbReference>
<dbReference type="InterPro" id="IPR011256">
    <property type="entry name" value="Reg_factor_effector_dom_sf"/>
</dbReference>
<dbReference type="EMBL" id="CP139781">
    <property type="protein sequence ID" value="WRQ88939.1"/>
    <property type="molecule type" value="Genomic_DNA"/>
</dbReference>
<dbReference type="InterPro" id="IPR018060">
    <property type="entry name" value="HTH_AraC"/>
</dbReference>
<dbReference type="SMART" id="SM00871">
    <property type="entry name" value="AraC_E_bind"/>
    <property type="match status" value="1"/>
</dbReference>
<evidence type="ECO:0000256" key="2">
    <source>
        <dbReference type="ARBA" id="ARBA00023125"/>
    </source>
</evidence>
<dbReference type="PANTHER" id="PTHR40055:SF1">
    <property type="entry name" value="TRANSCRIPTIONAL REGULATOR YGIV-RELATED"/>
    <property type="match status" value="1"/>
</dbReference>
<dbReference type="Proteomes" id="UP000738431">
    <property type="component" value="Chromosome"/>
</dbReference>
<organism evidence="5 6">
    <name type="scientific">Actomonas aquatica</name>
    <dbReference type="NCBI Taxonomy" id="2866162"/>
    <lineage>
        <taxon>Bacteria</taxon>
        <taxon>Pseudomonadati</taxon>
        <taxon>Verrucomicrobiota</taxon>
        <taxon>Opitutia</taxon>
        <taxon>Opitutales</taxon>
        <taxon>Opitutaceae</taxon>
        <taxon>Actomonas</taxon>
    </lineage>
</organism>
<dbReference type="PROSITE" id="PS01124">
    <property type="entry name" value="HTH_ARAC_FAMILY_2"/>
    <property type="match status" value="1"/>
</dbReference>
<accession>A0ABZ1CBH4</accession>
<sequence length="307" mass="34014">MRPVTLNDYKRRLLRVIEHIHENLDEPLPLATLAGIAHLSPFHFHRVFTGMLGETVQGLVRRLRLERAAWQLRQPARPGILDVALDAGYDSHEAFSRAFGRAFTVSPSRFRGDRARPPRLRAHSGVHYDPAGTPVGFRSRPVRPFAMKVTIKHLPSVLVACVRHVGPYENCGIAWEKICTLLGAEGYIGPGSQLIGISYDDPENTPPAEIRYDAAISVPDDFVAPAGVTLRRIAGGDYAVLTHQGPYNQVSRAYRHLMGEWLPRSGRELADEPCFESYLNDPDNTPPAELLTDVYLPLAPLPASAHA</sequence>
<proteinExistence type="predicted"/>
<dbReference type="Gene3D" id="1.10.10.60">
    <property type="entry name" value="Homeodomain-like"/>
    <property type="match status" value="2"/>
</dbReference>
<keyword evidence="6" id="KW-1185">Reference proteome</keyword>
<dbReference type="Pfam" id="PF06445">
    <property type="entry name" value="GyrI-like"/>
    <property type="match status" value="1"/>
</dbReference>
<dbReference type="RefSeq" id="WP_221030818.1">
    <property type="nucleotide sequence ID" value="NZ_CP139781.1"/>
</dbReference>
<dbReference type="InterPro" id="IPR020449">
    <property type="entry name" value="Tscrpt_reg_AraC-type_HTH"/>
</dbReference>
<keyword evidence="1" id="KW-0805">Transcription regulation</keyword>
<dbReference type="InterPro" id="IPR010499">
    <property type="entry name" value="AraC_E-bd"/>
</dbReference>
<evidence type="ECO:0000256" key="3">
    <source>
        <dbReference type="ARBA" id="ARBA00023163"/>
    </source>
</evidence>
<dbReference type="SMART" id="SM00342">
    <property type="entry name" value="HTH_ARAC"/>
    <property type="match status" value="1"/>
</dbReference>
<protein>
    <submittedName>
        <fullName evidence="5">AraC family transcriptional regulator</fullName>
    </submittedName>
</protein>
<dbReference type="InterPro" id="IPR009057">
    <property type="entry name" value="Homeodomain-like_sf"/>
</dbReference>
<evidence type="ECO:0000259" key="4">
    <source>
        <dbReference type="PROSITE" id="PS01124"/>
    </source>
</evidence>
<dbReference type="PRINTS" id="PR00032">
    <property type="entry name" value="HTHARAC"/>
</dbReference>
<dbReference type="Gene3D" id="3.20.80.10">
    <property type="entry name" value="Regulatory factor, effector binding domain"/>
    <property type="match status" value="1"/>
</dbReference>
<feature type="domain" description="HTH araC/xylS-type" evidence="4">
    <location>
        <begin position="14"/>
        <end position="113"/>
    </location>
</feature>
<reference evidence="5 6" key="1">
    <citation type="submission" date="2023-12" db="EMBL/GenBank/DDBJ databases">
        <title>Description of an unclassified Opitutus bacterium of Verrucomicrobiota.</title>
        <authorList>
            <person name="Zhang D.-F."/>
        </authorList>
    </citation>
    <scope>NUCLEOTIDE SEQUENCE [LARGE SCALE GENOMIC DNA]</scope>
    <source>
        <strain evidence="5 6">WL0086</strain>
    </source>
</reference>
<evidence type="ECO:0000313" key="6">
    <source>
        <dbReference type="Proteomes" id="UP000738431"/>
    </source>
</evidence>
<gene>
    <name evidence="5" type="ORF">K1X11_005940</name>
</gene>
<dbReference type="Pfam" id="PF12833">
    <property type="entry name" value="HTH_18"/>
    <property type="match status" value="1"/>
</dbReference>
<evidence type="ECO:0000256" key="1">
    <source>
        <dbReference type="ARBA" id="ARBA00023015"/>
    </source>
</evidence>
<keyword evidence="2" id="KW-0238">DNA-binding</keyword>
<dbReference type="SUPFAM" id="SSF46689">
    <property type="entry name" value="Homeodomain-like"/>
    <property type="match status" value="2"/>
</dbReference>
<dbReference type="PANTHER" id="PTHR40055">
    <property type="entry name" value="TRANSCRIPTIONAL REGULATOR YGIV-RELATED"/>
    <property type="match status" value="1"/>
</dbReference>
<dbReference type="SUPFAM" id="SSF55136">
    <property type="entry name" value="Probable bacterial effector-binding domain"/>
    <property type="match status" value="1"/>
</dbReference>
<keyword evidence="3" id="KW-0804">Transcription</keyword>
<name>A0ABZ1CBH4_9BACT</name>
<dbReference type="InterPro" id="IPR050908">
    <property type="entry name" value="SmbC-like"/>
</dbReference>